<comment type="caution">
    <text evidence="2">The sequence shown here is derived from an EMBL/GenBank/DDBJ whole genome shotgun (WGS) entry which is preliminary data.</text>
</comment>
<dbReference type="Proteomes" id="UP000053558">
    <property type="component" value="Unassembled WGS sequence"/>
</dbReference>
<gene>
    <name evidence="2" type="ORF">CONPUDRAFT_73781</name>
</gene>
<dbReference type="GeneID" id="19209152"/>
<keyword evidence="3" id="KW-1185">Reference proteome</keyword>
<dbReference type="OrthoDB" id="21292at2759"/>
<reference evidence="3" key="1">
    <citation type="journal article" date="2012" name="Science">
        <title>The Paleozoic origin of enzymatic lignin decomposition reconstructed from 31 fungal genomes.</title>
        <authorList>
            <person name="Floudas D."/>
            <person name="Binder M."/>
            <person name="Riley R."/>
            <person name="Barry K."/>
            <person name="Blanchette R.A."/>
            <person name="Henrissat B."/>
            <person name="Martinez A.T."/>
            <person name="Otillar R."/>
            <person name="Spatafora J.W."/>
            <person name="Yadav J.S."/>
            <person name="Aerts A."/>
            <person name="Benoit I."/>
            <person name="Boyd A."/>
            <person name="Carlson A."/>
            <person name="Copeland A."/>
            <person name="Coutinho P.M."/>
            <person name="de Vries R.P."/>
            <person name="Ferreira P."/>
            <person name="Findley K."/>
            <person name="Foster B."/>
            <person name="Gaskell J."/>
            <person name="Glotzer D."/>
            <person name="Gorecki P."/>
            <person name="Heitman J."/>
            <person name="Hesse C."/>
            <person name="Hori C."/>
            <person name="Igarashi K."/>
            <person name="Jurgens J.A."/>
            <person name="Kallen N."/>
            <person name="Kersten P."/>
            <person name="Kohler A."/>
            <person name="Kuees U."/>
            <person name="Kumar T.K.A."/>
            <person name="Kuo A."/>
            <person name="LaButti K."/>
            <person name="Larrondo L.F."/>
            <person name="Lindquist E."/>
            <person name="Ling A."/>
            <person name="Lombard V."/>
            <person name="Lucas S."/>
            <person name="Lundell T."/>
            <person name="Martin R."/>
            <person name="McLaughlin D.J."/>
            <person name="Morgenstern I."/>
            <person name="Morin E."/>
            <person name="Murat C."/>
            <person name="Nagy L.G."/>
            <person name="Nolan M."/>
            <person name="Ohm R.A."/>
            <person name="Patyshakuliyeva A."/>
            <person name="Rokas A."/>
            <person name="Ruiz-Duenas F.J."/>
            <person name="Sabat G."/>
            <person name="Salamov A."/>
            <person name="Samejima M."/>
            <person name="Schmutz J."/>
            <person name="Slot J.C."/>
            <person name="St John F."/>
            <person name="Stenlid J."/>
            <person name="Sun H."/>
            <person name="Sun S."/>
            <person name="Syed K."/>
            <person name="Tsang A."/>
            <person name="Wiebenga A."/>
            <person name="Young D."/>
            <person name="Pisabarro A."/>
            <person name="Eastwood D.C."/>
            <person name="Martin F."/>
            <person name="Cullen D."/>
            <person name="Grigoriev I.V."/>
            <person name="Hibbett D.S."/>
        </authorList>
    </citation>
    <scope>NUCLEOTIDE SEQUENCE [LARGE SCALE GENOMIC DNA]</scope>
    <source>
        <strain evidence="3">RWD-64-598 SS2</strain>
    </source>
</reference>
<sequence length="488" mass="54784">MPPQRKQEAKLVCIHPSCSSTPATIVAFARARDARVHIEGRHYKSADPSAVSRHCRNVHDYASGKEVMWKESLPDSYKSKWGEFLADIEFLQNPIGIYGYSLEASNTNIACDIFNPSVHLEQQTSLTWTPAIDENEWLHADNAYRTEISCVVDNFWKNYGSLCESISVDAGGKVVDLCSYTSIHEARMAPNEDRAYVVSLVHFKTKVQSIRSVLIRFRAHYDARSLQLSTEQDVQPITGPVISSFFGLNQCMQKMEGVWGLFRGFIPSLTLQVANLIYILFFLSEDDLRNGTLVRWGGLARFSTSYLQPCCLFLKPSSLTGLLAALMLHIAYNVLFPRKLRIKLLSRMLSIQAPWSTSHLPFSAGRLVVWFLNGTNLIDISANTLILFNVEAFLTAVVLTPVEVKSVRLAIQRNDAGPKLDSSSQEEVIDYEITVEYSGAEEDVIELKVDREPYEGVIDCAKCIVTEEGCPLDQLLLRPDDDPIVNFS</sequence>
<feature type="transmembrane region" description="Helical" evidence="1">
    <location>
        <begin position="317"/>
        <end position="336"/>
    </location>
</feature>
<accession>A0A5M3MPU3</accession>
<dbReference type="KEGG" id="cput:CONPUDRAFT_73781"/>
<dbReference type="RefSeq" id="XP_007769129.1">
    <property type="nucleotide sequence ID" value="XM_007770939.1"/>
</dbReference>
<evidence type="ECO:0000256" key="1">
    <source>
        <dbReference type="SAM" id="Phobius"/>
    </source>
</evidence>
<keyword evidence="1" id="KW-0472">Membrane</keyword>
<keyword evidence="1" id="KW-1133">Transmembrane helix</keyword>
<protein>
    <submittedName>
        <fullName evidence="2">Uncharacterized protein</fullName>
    </submittedName>
</protein>
<name>A0A5M3MPU3_CONPW</name>
<dbReference type="AlphaFoldDB" id="A0A5M3MPU3"/>
<organism evidence="2 3">
    <name type="scientific">Coniophora puteana (strain RWD-64-598)</name>
    <name type="common">Brown rot fungus</name>
    <dbReference type="NCBI Taxonomy" id="741705"/>
    <lineage>
        <taxon>Eukaryota</taxon>
        <taxon>Fungi</taxon>
        <taxon>Dikarya</taxon>
        <taxon>Basidiomycota</taxon>
        <taxon>Agaricomycotina</taxon>
        <taxon>Agaricomycetes</taxon>
        <taxon>Agaricomycetidae</taxon>
        <taxon>Boletales</taxon>
        <taxon>Coniophorineae</taxon>
        <taxon>Coniophoraceae</taxon>
        <taxon>Coniophora</taxon>
    </lineage>
</organism>
<keyword evidence="1" id="KW-0812">Transmembrane</keyword>
<proteinExistence type="predicted"/>
<evidence type="ECO:0000313" key="2">
    <source>
        <dbReference type="EMBL" id="EIW80724.1"/>
    </source>
</evidence>
<feature type="transmembrane region" description="Helical" evidence="1">
    <location>
        <begin position="261"/>
        <end position="283"/>
    </location>
</feature>
<evidence type="ECO:0000313" key="3">
    <source>
        <dbReference type="Proteomes" id="UP000053558"/>
    </source>
</evidence>
<dbReference type="EMBL" id="JH711579">
    <property type="protein sequence ID" value="EIW80724.1"/>
    <property type="molecule type" value="Genomic_DNA"/>
</dbReference>